<dbReference type="Proteomes" id="UP000003853">
    <property type="component" value="Unassembled WGS sequence"/>
</dbReference>
<evidence type="ECO:0000313" key="2">
    <source>
        <dbReference type="Proteomes" id="UP000003853"/>
    </source>
</evidence>
<evidence type="ECO:0000313" key="1">
    <source>
        <dbReference type="EMBL" id="EDX42724.1"/>
    </source>
</evidence>
<evidence type="ECO:0008006" key="3">
    <source>
        <dbReference type="Google" id="ProtNLM"/>
    </source>
</evidence>
<dbReference type="Gene3D" id="1.10.10.2910">
    <property type="match status" value="1"/>
</dbReference>
<gene>
    <name evidence="1" type="ORF">Lreu23DRAFT_4240</name>
</gene>
<accession>B3XNL8</accession>
<dbReference type="EMBL" id="AAPZ02000001">
    <property type="protein sequence ID" value="EDX42724.1"/>
    <property type="molecule type" value="Genomic_DNA"/>
</dbReference>
<reference evidence="2" key="1">
    <citation type="submission" date="2008-06" db="EMBL/GenBank/DDBJ databases">
        <title>Permanent draft sequence of Lactobacillus reuteri 100-23.</title>
        <authorList>
            <consortium name="US DOE Joint Genome Institute"/>
            <person name="Copeland A."/>
            <person name="Lucas S."/>
            <person name="Lapidus A."/>
            <person name="Barry K."/>
            <person name="Detter J.C."/>
            <person name="Glavina del Rio T."/>
            <person name="Hammon N."/>
            <person name="Israni S."/>
            <person name="Dalin E."/>
            <person name="Tice H."/>
            <person name="Pitluck S."/>
            <person name="Sun H."/>
            <person name="Schmutz J."/>
            <person name="Larimer F."/>
            <person name="Land M."/>
            <person name="Hauser L."/>
            <person name="Walter J."/>
            <person name="Heng N.C.K."/>
            <person name="Tannock G.W."/>
            <person name="Richardson P."/>
        </authorList>
    </citation>
    <scope>NUCLEOTIDE SEQUENCE [LARGE SCALE GENOMIC DNA]</scope>
    <source>
        <strain evidence="2">DSM 17509 / CIP 109821 / 100-23</strain>
    </source>
</reference>
<sequence>MTPCINYHGYNMTLSDYNNSLNSIVNFKIYLSHKYKVLISEISWPIIVKYLQSLKEKKLLYIQPVKEVTAFSGKITLLKEYGFYLMQINNSLDIPESRKRFTIVHELVHMIVQLSKKLSFDPDYKPLLHLNSLPLQTKNNYNFIENEINFAASDLFVSDNQLFVMAQKQYYFSDMVSYTFLSPSAMQTRLHNFLVYRLNASFEDAKALVNAFRYNHDLSLLELLTLQDEVSLYFNTICEWDASQSYNNFIQEFNSVFNSELNWHAKRCFYYNVLNKTTNRQAV</sequence>
<dbReference type="PATRIC" id="fig|349123.13.peg.1247"/>
<proteinExistence type="predicted"/>
<dbReference type="AlphaFoldDB" id="B3XNL8"/>
<protein>
    <recommendedName>
        <fullName evidence="3">IrrE N-terminal-like domain-containing protein</fullName>
    </recommendedName>
</protein>
<comment type="caution">
    <text evidence="1">The sequence shown here is derived from an EMBL/GenBank/DDBJ whole genome shotgun (WGS) entry which is preliminary data.</text>
</comment>
<dbReference type="RefSeq" id="WP_003664327.1">
    <property type="nucleotide sequence ID" value="NZ_AAPZ02000001.1"/>
</dbReference>
<organism evidence="1 2">
    <name type="scientific">Limosilactobacillus reuteri subsp. rodentium (strain DSM 17509 / CIP 109821 / 100-23)</name>
    <name type="common">Lactobacillus reuteri</name>
    <dbReference type="NCBI Taxonomy" id="349123"/>
    <lineage>
        <taxon>Bacteria</taxon>
        <taxon>Bacillati</taxon>
        <taxon>Bacillota</taxon>
        <taxon>Bacilli</taxon>
        <taxon>Lactobacillales</taxon>
        <taxon>Lactobacillaceae</taxon>
        <taxon>Limosilactobacillus</taxon>
    </lineage>
</organism>
<name>B3XNL8_LIMR1</name>